<organism evidence="2 3">
    <name type="scientific">Halteria grandinella</name>
    <dbReference type="NCBI Taxonomy" id="5974"/>
    <lineage>
        <taxon>Eukaryota</taxon>
        <taxon>Sar</taxon>
        <taxon>Alveolata</taxon>
        <taxon>Ciliophora</taxon>
        <taxon>Intramacronucleata</taxon>
        <taxon>Spirotrichea</taxon>
        <taxon>Stichotrichia</taxon>
        <taxon>Sporadotrichida</taxon>
        <taxon>Halteriidae</taxon>
        <taxon>Halteria</taxon>
    </lineage>
</organism>
<dbReference type="EMBL" id="RRYP01021060">
    <property type="protein sequence ID" value="TNV72758.1"/>
    <property type="molecule type" value="Genomic_DNA"/>
</dbReference>
<name>A0A8J8ND25_HALGN</name>
<dbReference type="Proteomes" id="UP000785679">
    <property type="component" value="Unassembled WGS sequence"/>
</dbReference>
<feature type="signal peptide" evidence="1">
    <location>
        <begin position="1"/>
        <end position="28"/>
    </location>
</feature>
<evidence type="ECO:0000256" key="1">
    <source>
        <dbReference type="SAM" id="SignalP"/>
    </source>
</evidence>
<comment type="caution">
    <text evidence="2">The sequence shown here is derived from an EMBL/GenBank/DDBJ whole genome shotgun (WGS) entry which is preliminary data.</text>
</comment>
<sequence>MKSKQTSSSLFLMQLSLNFLVILHTQHGFFLLGGPVLNLSIGRIKSQAWLILIDSIKMINKLLAQQNNHILKFKRRFQIQSPYQLNDNHNNNLHLLLQYTQKWIDLIPN</sequence>
<dbReference type="AlphaFoldDB" id="A0A8J8ND25"/>
<keyword evidence="1" id="KW-0732">Signal</keyword>
<evidence type="ECO:0000313" key="2">
    <source>
        <dbReference type="EMBL" id="TNV72758.1"/>
    </source>
</evidence>
<reference evidence="2" key="1">
    <citation type="submission" date="2019-06" db="EMBL/GenBank/DDBJ databases">
        <authorList>
            <person name="Zheng W."/>
        </authorList>
    </citation>
    <scope>NUCLEOTIDE SEQUENCE</scope>
    <source>
        <strain evidence="2">QDHG01</strain>
    </source>
</reference>
<feature type="chain" id="PRO_5035253166" description="Transmembrane protein" evidence="1">
    <location>
        <begin position="29"/>
        <end position="109"/>
    </location>
</feature>
<proteinExistence type="predicted"/>
<keyword evidence="3" id="KW-1185">Reference proteome</keyword>
<evidence type="ECO:0000313" key="3">
    <source>
        <dbReference type="Proteomes" id="UP000785679"/>
    </source>
</evidence>
<evidence type="ECO:0008006" key="4">
    <source>
        <dbReference type="Google" id="ProtNLM"/>
    </source>
</evidence>
<accession>A0A8J8ND25</accession>
<protein>
    <recommendedName>
        <fullName evidence="4">Transmembrane protein</fullName>
    </recommendedName>
</protein>
<gene>
    <name evidence="2" type="ORF">FGO68_gene5454</name>
</gene>